<dbReference type="SUPFAM" id="SSF52540">
    <property type="entry name" value="P-loop containing nucleoside triphosphate hydrolases"/>
    <property type="match status" value="1"/>
</dbReference>
<keyword evidence="3" id="KW-1185">Reference proteome</keyword>
<evidence type="ECO:0000256" key="1">
    <source>
        <dbReference type="SAM" id="MobiDB-lite"/>
    </source>
</evidence>
<comment type="caution">
    <text evidence="2">The sequence shown here is derived from an EMBL/GenBank/DDBJ whole genome shotgun (WGS) entry which is preliminary data.</text>
</comment>
<evidence type="ECO:0008006" key="4">
    <source>
        <dbReference type="Google" id="ProtNLM"/>
    </source>
</evidence>
<accession>A0ABQ2TML2</accession>
<organism evidence="2 3">
    <name type="scientific">Streptomyces pseudogriseolus</name>
    <name type="common">Streptomyces gancidicus</name>
    <name type="synonym">Streptomyces rubiginosus</name>
    <dbReference type="NCBI Taxonomy" id="36817"/>
    <lineage>
        <taxon>Bacteria</taxon>
        <taxon>Bacillati</taxon>
        <taxon>Actinomycetota</taxon>
        <taxon>Actinomycetes</taxon>
        <taxon>Kitasatosporales</taxon>
        <taxon>Streptomycetaceae</taxon>
        <taxon>Streptomyces</taxon>
        <taxon>Streptomyces pseudogriseolus group</taxon>
    </lineage>
</organism>
<dbReference type="Proteomes" id="UP000597853">
    <property type="component" value="Unassembled WGS sequence"/>
</dbReference>
<dbReference type="EMBL" id="BMTX01000050">
    <property type="protein sequence ID" value="GGS78259.1"/>
    <property type="molecule type" value="Genomic_DNA"/>
</dbReference>
<evidence type="ECO:0000313" key="2">
    <source>
        <dbReference type="EMBL" id="GGS78259.1"/>
    </source>
</evidence>
<proteinExistence type="predicted"/>
<reference evidence="3" key="1">
    <citation type="journal article" date="2019" name="Int. J. Syst. Evol. Microbiol.">
        <title>The Global Catalogue of Microorganisms (GCM) 10K type strain sequencing project: providing services to taxonomists for standard genome sequencing and annotation.</title>
        <authorList>
            <consortium name="The Broad Institute Genomics Platform"/>
            <consortium name="The Broad Institute Genome Sequencing Center for Infectious Disease"/>
            <person name="Wu L."/>
            <person name="Ma J."/>
        </authorList>
    </citation>
    <scope>NUCLEOTIDE SEQUENCE [LARGE SCALE GENOMIC DNA]</scope>
    <source>
        <strain evidence="3">JCM 4416</strain>
    </source>
</reference>
<dbReference type="Pfam" id="PF13481">
    <property type="entry name" value="AAA_25"/>
    <property type="match status" value="1"/>
</dbReference>
<evidence type="ECO:0000313" key="3">
    <source>
        <dbReference type="Proteomes" id="UP000597853"/>
    </source>
</evidence>
<sequence>MRDLPTEDPWAETANPTQARLEQLRGALLASADLETIPDPEPLVSGVLYRDSLAWLYGKPGGGKSFLALDWAGCVAAGRPWTGREVSRGPVLYLVAEGSRGIRRRVRAWEQTTGQPMAGVLFLPVAVQLLHGTDRAALVALVGELQPALVVIDTQARVTVGAEENSNAEMGRVVAAADELREASGACVLMVHHTGRQGGNMRGASAFDGAASSVIRANRDGDWLDVICEKQKDDEDFPPIRLRMTRTADSLTLTATDPGRPAAATEGQAEILRELRQSFGSDGASASVLLKTTGASERTFYRDLKSLVTAGSVVRGGTQARPRYYLPEHAPAPSLPSLPTTATAAPH</sequence>
<protein>
    <recommendedName>
        <fullName evidence="4">AAA domain-containing protein</fullName>
    </recommendedName>
</protein>
<name>A0ABQ2TML2_STREZ</name>
<feature type="compositionally biased region" description="Polar residues" evidence="1">
    <location>
        <begin position="337"/>
        <end position="347"/>
    </location>
</feature>
<gene>
    <name evidence="2" type="ORF">GCM10010285_65470</name>
</gene>
<dbReference type="InterPro" id="IPR027417">
    <property type="entry name" value="P-loop_NTPase"/>
</dbReference>
<dbReference type="Gene3D" id="3.40.50.300">
    <property type="entry name" value="P-loop containing nucleotide triphosphate hydrolases"/>
    <property type="match status" value="1"/>
</dbReference>
<feature type="region of interest" description="Disordered" evidence="1">
    <location>
        <begin position="324"/>
        <end position="347"/>
    </location>
</feature>